<feature type="region of interest" description="Disordered" evidence="1">
    <location>
        <begin position="92"/>
        <end position="116"/>
    </location>
</feature>
<feature type="compositionally biased region" description="Basic and acidic residues" evidence="1">
    <location>
        <begin position="260"/>
        <end position="269"/>
    </location>
</feature>
<reference evidence="2" key="1">
    <citation type="submission" date="2020-11" db="EMBL/GenBank/DDBJ databases">
        <authorList>
            <person name="Whiteford S."/>
        </authorList>
    </citation>
    <scope>NUCLEOTIDE SEQUENCE</scope>
</reference>
<name>A0A8S4GEU4_PLUXY</name>
<evidence type="ECO:0000256" key="1">
    <source>
        <dbReference type="SAM" id="MobiDB-lite"/>
    </source>
</evidence>
<organism evidence="2 3">
    <name type="scientific">Plutella xylostella</name>
    <name type="common">Diamondback moth</name>
    <name type="synonym">Plutella maculipennis</name>
    <dbReference type="NCBI Taxonomy" id="51655"/>
    <lineage>
        <taxon>Eukaryota</taxon>
        <taxon>Metazoa</taxon>
        <taxon>Ecdysozoa</taxon>
        <taxon>Arthropoda</taxon>
        <taxon>Hexapoda</taxon>
        <taxon>Insecta</taxon>
        <taxon>Pterygota</taxon>
        <taxon>Neoptera</taxon>
        <taxon>Endopterygota</taxon>
        <taxon>Lepidoptera</taxon>
        <taxon>Glossata</taxon>
        <taxon>Ditrysia</taxon>
        <taxon>Yponomeutoidea</taxon>
        <taxon>Plutellidae</taxon>
        <taxon>Plutella</taxon>
    </lineage>
</organism>
<dbReference type="Proteomes" id="UP000653454">
    <property type="component" value="Unassembled WGS sequence"/>
</dbReference>
<feature type="compositionally biased region" description="Basic and acidic residues" evidence="1">
    <location>
        <begin position="235"/>
        <end position="244"/>
    </location>
</feature>
<accession>A0A8S4GEU4</accession>
<sequence length="375" mass="42865">MHGISQFVHKHESREATPPLGKEGSGESWYSSISSVDSRGSMHNEGQRGIPITRGSYARHSLRSSSPSPFEFASSPRDRYPNFASYFREVMETRSSTDHRPKRDSDRYHTPAPRSHFLSPLFNDVMDDIQENENTKATEYRKCERYGDISNTKLNHMQYKHRFDNKSFAQKLADSVTTKEHERRGSDHGHSHDRRGSDHGHSHERRGSESSTGTHKHKHHYIQEMIRSFSKKMGHWREGGEGRRGSCAVPATRTETVDPEEFRSRSKSLDGEHLHRLQKRPLLEDCGATYQIFDTILKEGAHLRRAASQEAEKRRSSLGNVPPMRHRASDAFLDPHHAAILFRDSRGLPVADPFLEKVSLSDLGKSKLTSILYSE</sequence>
<feature type="region of interest" description="Disordered" evidence="1">
    <location>
        <begin position="235"/>
        <end position="269"/>
    </location>
</feature>
<protein>
    <submittedName>
        <fullName evidence="2">(diamondback moth) hypothetical protein</fullName>
    </submittedName>
</protein>
<keyword evidence="3" id="KW-1185">Reference proteome</keyword>
<feature type="region of interest" description="Disordered" evidence="1">
    <location>
        <begin position="1"/>
        <end position="79"/>
    </location>
</feature>
<evidence type="ECO:0000313" key="3">
    <source>
        <dbReference type="Proteomes" id="UP000653454"/>
    </source>
</evidence>
<feature type="region of interest" description="Disordered" evidence="1">
    <location>
        <begin position="171"/>
        <end position="219"/>
    </location>
</feature>
<evidence type="ECO:0000313" key="2">
    <source>
        <dbReference type="EMBL" id="CAG9137412.1"/>
    </source>
</evidence>
<gene>
    <name evidence="2" type="ORF">PLXY2_LOCUS15666</name>
</gene>
<proteinExistence type="predicted"/>
<feature type="compositionally biased region" description="Basic and acidic residues" evidence="1">
    <location>
        <begin position="177"/>
        <end position="208"/>
    </location>
</feature>
<feature type="compositionally biased region" description="Low complexity" evidence="1">
    <location>
        <begin position="26"/>
        <end position="35"/>
    </location>
</feature>
<feature type="compositionally biased region" description="Basic and acidic residues" evidence="1">
    <location>
        <begin position="92"/>
        <end position="109"/>
    </location>
</feature>
<dbReference type="AlphaFoldDB" id="A0A8S4GEU4"/>
<dbReference type="EMBL" id="CAJHNJ030000233">
    <property type="protein sequence ID" value="CAG9137412.1"/>
    <property type="molecule type" value="Genomic_DNA"/>
</dbReference>
<feature type="compositionally biased region" description="Low complexity" evidence="1">
    <location>
        <begin position="64"/>
        <end position="75"/>
    </location>
</feature>
<comment type="caution">
    <text evidence="2">The sequence shown here is derived from an EMBL/GenBank/DDBJ whole genome shotgun (WGS) entry which is preliminary data.</text>
</comment>